<dbReference type="InterPro" id="IPR027417">
    <property type="entry name" value="P-loop_NTPase"/>
</dbReference>
<dbReference type="InterPro" id="IPR053137">
    <property type="entry name" value="NLR-like"/>
</dbReference>
<dbReference type="SUPFAM" id="SSF52540">
    <property type="entry name" value="P-loop containing nucleoside triphosphate hydrolases"/>
    <property type="match status" value="1"/>
</dbReference>
<dbReference type="EMBL" id="FMCV01000007">
    <property type="protein sequence ID" value="SCF05188.1"/>
    <property type="molecule type" value="Genomic_DNA"/>
</dbReference>
<proteinExistence type="predicted"/>
<dbReference type="InterPro" id="IPR011990">
    <property type="entry name" value="TPR-like_helical_dom_sf"/>
</dbReference>
<gene>
    <name evidence="1" type="ORF">GA0070215_1071</name>
</gene>
<dbReference type="Proteomes" id="UP000198551">
    <property type="component" value="Unassembled WGS sequence"/>
</dbReference>
<accession>A0A1C4X9R6</accession>
<name>A0A1C4X9R6_9ACTN</name>
<dbReference type="PANTHER" id="PTHR46082:SF6">
    <property type="entry name" value="AAA+ ATPASE DOMAIN-CONTAINING PROTEIN-RELATED"/>
    <property type="match status" value="1"/>
</dbReference>
<reference evidence="2" key="1">
    <citation type="submission" date="2016-06" db="EMBL/GenBank/DDBJ databases">
        <authorList>
            <person name="Varghese N."/>
        </authorList>
    </citation>
    <scope>NUCLEOTIDE SEQUENCE [LARGE SCALE GENOMIC DNA]</scope>
    <source>
        <strain evidence="2">DSM 45555</strain>
    </source>
</reference>
<sequence length="681" mass="73654">MQQRWVDAAFAKGVLVGDHGTQHNYIYPAAPVTWPVQVGSVPVLASAFQDRVGLSARIDAAPPRSNTKVCTQVLSGGGGVGKSQLAASYAIEATRANTDLVLWIDASTHENVLAGYARAATRIQVVGSTGGGNLLADAEAFLNWLATTTRSWFVVLDDITDPAVLAGLWPPVSLNGQGRTLATTRRRDASLSGGGRRLISIDIFSMDESLRYLRQRLDDAGSPHLFDENAGGLTEDLGHLPLALSHAAAYMLNEQIPCVLYRRLFLDAQTRLETAFPASADTEGYGRRVAITLLLALDSAQCSQPYGLARPALQLAAMLDPAGHPDALWSTSAFTRYLTTYRELSEHQLTEGALQPLSVTEEQARAALTLLHRFGLIAYQPRAEARAVQVHSLTARAARESTPDAQLLAAVQADADAILQIWPEFAHIERDLISTLRSNTAALVACGGDYLWQPAGHPVMHQAGISLLEAGLPDAAIAYWSDLTSTAERLLGRDSYETLGNRANLAAAYKAAGRISEAITLEENVLADSERVLGSDHPETLVTQGSLASSYRAAGRVTDAIAIGEIVLRKRERVLGRDHPQTLVARANLATAYWHADRLKDAIFLEEQVLADSEHLLGSHHPETLTARHNLAMSYRDSGKVIKAIPMLEAVLTALKRILDPEHPKVLATRTNLVRQPPFAR</sequence>
<dbReference type="Gene3D" id="3.40.50.300">
    <property type="entry name" value="P-loop containing nucleotide triphosphate hydrolases"/>
    <property type="match status" value="1"/>
</dbReference>
<dbReference type="Pfam" id="PF13424">
    <property type="entry name" value="TPR_12"/>
    <property type="match status" value="1"/>
</dbReference>
<evidence type="ECO:0000313" key="2">
    <source>
        <dbReference type="Proteomes" id="UP000198551"/>
    </source>
</evidence>
<dbReference type="SUPFAM" id="SSF48452">
    <property type="entry name" value="TPR-like"/>
    <property type="match status" value="2"/>
</dbReference>
<dbReference type="Gene3D" id="1.25.40.10">
    <property type="entry name" value="Tetratricopeptide repeat domain"/>
    <property type="match status" value="1"/>
</dbReference>
<protein>
    <submittedName>
        <fullName evidence="1">NB-ARC domain-containing protein</fullName>
    </submittedName>
</protein>
<dbReference type="RefSeq" id="WP_091044846.1">
    <property type="nucleotide sequence ID" value="NZ_FMCV01000007.1"/>
</dbReference>
<keyword evidence="2" id="KW-1185">Reference proteome</keyword>
<evidence type="ECO:0000313" key="1">
    <source>
        <dbReference type="EMBL" id="SCF05188.1"/>
    </source>
</evidence>
<dbReference type="Pfam" id="PF13374">
    <property type="entry name" value="TPR_10"/>
    <property type="match status" value="2"/>
</dbReference>
<organism evidence="1 2">
    <name type="scientific">Micromonospora marina</name>
    <dbReference type="NCBI Taxonomy" id="307120"/>
    <lineage>
        <taxon>Bacteria</taxon>
        <taxon>Bacillati</taxon>
        <taxon>Actinomycetota</taxon>
        <taxon>Actinomycetes</taxon>
        <taxon>Micromonosporales</taxon>
        <taxon>Micromonosporaceae</taxon>
        <taxon>Micromonospora</taxon>
    </lineage>
</organism>
<dbReference type="PANTHER" id="PTHR46082">
    <property type="entry name" value="ATP/GTP-BINDING PROTEIN-RELATED"/>
    <property type="match status" value="1"/>
</dbReference>
<dbReference type="AlphaFoldDB" id="A0A1C4X9R6"/>